<dbReference type="Proteomes" id="UP000588068">
    <property type="component" value="Unassembled WGS sequence"/>
</dbReference>
<sequence>MTKTFAIRTLRSDRHQENAMSLEANRRLIRRYFEEVWNEGRLDVLDELLAPDYLNHSPGIPNPRPGPADLKPIVAGMRIGIPDLHYQLLDLVVTEDKAVAYVSVTGTHKGPLFGIEATGRKIDVRQMQIEWIRDGRIWQHWRLTDDLNLLRQLGQLPM</sequence>
<dbReference type="Pfam" id="PF07366">
    <property type="entry name" value="SnoaL"/>
    <property type="match status" value="1"/>
</dbReference>
<dbReference type="PANTHER" id="PTHR38436">
    <property type="entry name" value="POLYKETIDE CYCLASE SNOAL-LIKE DOMAIN"/>
    <property type="match status" value="1"/>
</dbReference>
<dbReference type="SUPFAM" id="SSF54427">
    <property type="entry name" value="NTF2-like"/>
    <property type="match status" value="1"/>
</dbReference>
<dbReference type="PANTHER" id="PTHR38436:SF1">
    <property type="entry name" value="ESTER CYCLASE"/>
    <property type="match status" value="1"/>
</dbReference>
<dbReference type="EMBL" id="JACHHZ010000005">
    <property type="protein sequence ID" value="MBB6095585.1"/>
    <property type="molecule type" value="Genomic_DNA"/>
</dbReference>
<dbReference type="InterPro" id="IPR032710">
    <property type="entry name" value="NTF2-like_dom_sf"/>
</dbReference>
<proteinExistence type="predicted"/>
<dbReference type="AlphaFoldDB" id="A0A841HUT2"/>
<dbReference type="Gene3D" id="3.10.450.50">
    <property type="match status" value="1"/>
</dbReference>
<protein>
    <submittedName>
        <fullName evidence="1">Steroid delta-isomerase-like uncharacterized protein</fullName>
    </submittedName>
</protein>
<keyword evidence="2" id="KW-1185">Reference proteome</keyword>
<dbReference type="RefSeq" id="WP_184334938.1">
    <property type="nucleotide sequence ID" value="NZ_JACHHZ010000005.1"/>
</dbReference>
<comment type="caution">
    <text evidence="1">The sequence shown here is derived from an EMBL/GenBank/DDBJ whole genome shotgun (WGS) entry which is preliminary data.</text>
</comment>
<dbReference type="GO" id="GO:0016853">
    <property type="term" value="F:isomerase activity"/>
    <property type="evidence" value="ECO:0007669"/>
    <property type="project" value="UniProtKB-KW"/>
</dbReference>
<evidence type="ECO:0000313" key="1">
    <source>
        <dbReference type="EMBL" id="MBB6095585.1"/>
    </source>
</evidence>
<name>A0A841HUT2_9GAMM</name>
<evidence type="ECO:0000313" key="2">
    <source>
        <dbReference type="Proteomes" id="UP000588068"/>
    </source>
</evidence>
<gene>
    <name evidence="1" type="ORF">HNQ60_004475</name>
</gene>
<dbReference type="GO" id="GO:0030638">
    <property type="term" value="P:polyketide metabolic process"/>
    <property type="evidence" value="ECO:0007669"/>
    <property type="project" value="InterPro"/>
</dbReference>
<keyword evidence="1" id="KW-0413">Isomerase</keyword>
<reference evidence="1 2" key="1">
    <citation type="submission" date="2020-08" db="EMBL/GenBank/DDBJ databases">
        <title>Genomic Encyclopedia of Type Strains, Phase IV (KMG-IV): sequencing the most valuable type-strain genomes for metagenomic binning, comparative biology and taxonomic classification.</title>
        <authorList>
            <person name="Goeker M."/>
        </authorList>
    </citation>
    <scope>NUCLEOTIDE SEQUENCE [LARGE SCALE GENOMIC DNA]</scope>
    <source>
        <strain evidence="1 2">DSM 26723</strain>
    </source>
</reference>
<organism evidence="1 2">
    <name type="scientific">Povalibacter uvarum</name>
    <dbReference type="NCBI Taxonomy" id="732238"/>
    <lineage>
        <taxon>Bacteria</taxon>
        <taxon>Pseudomonadati</taxon>
        <taxon>Pseudomonadota</taxon>
        <taxon>Gammaproteobacteria</taxon>
        <taxon>Steroidobacterales</taxon>
        <taxon>Steroidobacteraceae</taxon>
        <taxon>Povalibacter</taxon>
    </lineage>
</organism>
<dbReference type="InterPro" id="IPR009959">
    <property type="entry name" value="Cyclase_SnoaL-like"/>
</dbReference>
<accession>A0A841HUT2</accession>